<evidence type="ECO:0000313" key="7">
    <source>
        <dbReference type="Proteomes" id="UP000242188"/>
    </source>
</evidence>
<evidence type="ECO:0000256" key="2">
    <source>
        <dbReference type="ARBA" id="ARBA00022801"/>
    </source>
</evidence>
<name>A0A210PKD3_MIZYE</name>
<comment type="caution">
    <text evidence="6">The sequence shown here is derived from an EMBL/GenBank/DDBJ whole genome shotgun (WGS) entry which is preliminary data.</text>
</comment>
<dbReference type="SUPFAM" id="SSF51445">
    <property type="entry name" value="(Trans)glycosidases"/>
    <property type="match status" value="1"/>
</dbReference>
<evidence type="ECO:0000256" key="4">
    <source>
        <dbReference type="RuleBase" id="RU003690"/>
    </source>
</evidence>
<gene>
    <name evidence="6" type="ORF">KP79_PYT02619</name>
</gene>
<dbReference type="GO" id="GO:0008422">
    <property type="term" value="F:beta-glucosidase activity"/>
    <property type="evidence" value="ECO:0007669"/>
    <property type="project" value="TreeGrafter"/>
</dbReference>
<dbReference type="PANTHER" id="PTHR10353">
    <property type="entry name" value="GLYCOSYL HYDROLASE"/>
    <property type="match status" value="1"/>
</dbReference>
<reference evidence="6 7" key="1">
    <citation type="journal article" date="2017" name="Nat. Ecol. Evol.">
        <title>Scallop genome provides insights into evolution of bilaterian karyotype and development.</title>
        <authorList>
            <person name="Wang S."/>
            <person name="Zhang J."/>
            <person name="Jiao W."/>
            <person name="Li J."/>
            <person name="Xun X."/>
            <person name="Sun Y."/>
            <person name="Guo X."/>
            <person name="Huan P."/>
            <person name="Dong B."/>
            <person name="Zhang L."/>
            <person name="Hu X."/>
            <person name="Sun X."/>
            <person name="Wang J."/>
            <person name="Zhao C."/>
            <person name="Wang Y."/>
            <person name="Wang D."/>
            <person name="Huang X."/>
            <person name="Wang R."/>
            <person name="Lv J."/>
            <person name="Li Y."/>
            <person name="Zhang Z."/>
            <person name="Liu B."/>
            <person name="Lu W."/>
            <person name="Hui Y."/>
            <person name="Liang J."/>
            <person name="Zhou Z."/>
            <person name="Hou R."/>
            <person name="Li X."/>
            <person name="Liu Y."/>
            <person name="Li H."/>
            <person name="Ning X."/>
            <person name="Lin Y."/>
            <person name="Zhao L."/>
            <person name="Xing Q."/>
            <person name="Dou J."/>
            <person name="Li Y."/>
            <person name="Mao J."/>
            <person name="Guo H."/>
            <person name="Dou H."/>
            <person name="Li T."/>
            <person name="Mu C."/>
            <person name="Jiang W."/>
            <person name="Fu Q."/>
            <person name="Fu X."/>
            <person name="Miao Y."/>
            <person name="Liu J."/>
            <person name="Yu Q."/>
            <person name="Li R."/>
            <person name="Liao H."/>
            <person name="Li X."/>
            <person name="Kong Y."/>
            <person name="Jiang Z."/>
            <person name="Chourrout D."/>
            <person name="Li R."/>
            <person name="Bao Z."/>
        </authorList>
    </citation>
    <scope>NUCLEOTIDE SEQUENCE [LARGE SCALE GENOMIC DNA]</scope>
    <source>
        <strain evidence="6 7">PY_sf001</strain>
    </source>
</reference>
<feature type="region of interest" description="Disordered" evidence="5">
    <location>
        <begin position="102"/>
        <end position="126"/>
    </location>
</feature>
<dbReference type="EMBL" id="NEDP02074742">
    <property type="protein sequence ID" value="OWF36934.1"/>
    <property type="molecule type" value="Genomic_DNA"/>
</dbReference>
<evidence type="ECO:0000256" key="5">
    <source>
        <dbReference type="SAM" id="MobiDB-lite"/>
    </source>
</evidence>
<dbReference type="InterPro" id="IPR001360">
    <property type="entry name" value="Glyco_hydro_1"/>
</dbReference>
<dbReference type="STRING" id="6573.A0A210PKD3"/>
<protein>
    <submittedName>
        <fullName evidence="6">Lactase-phlorizin hydrolase</fullName>
    </submittedName>
</protein>
<proteinExistence type="inferred from homology"/>
<evidence type="ECO:0000256" key="1">
    <source>
        <dbReference type="ARBA" id="ARBA00010838"/>
    </source>
</evidence>
<keyword evidence="2 6" id="KW-0378">Hydrolase</keyword>
<dbReference type="Proteomes" id="UP000242188">
    <property type="component" value="Unassembled WGS sequence"/>
</dbReference>
<dbReference type="OrthoDB" id="65569at2759"/>
<dbReference type="PANTHER" id="PTHR10353:SF36">
    <property type="entry name" value="LP05116P"/>
    <property type="match status" value="1"/>
</dbReference>
<evidence type="ECO:0000256" key="3">
    <source>
        <dbReference type="ARBA" id="ARBA00023295"/>
    </source>
</evidence>
<comment type="similarity">
    <text evidence="1 4">Belongs to the glycosyl hydrolase 1 family.</text>
</comment>
<dbReference type="Pfam" id="PF00232">
    <property type="entry name" value="Glyco_hydro_1"/>
    <property type="match status" value="1"/>
</dbReference>
<accession>A0A210PKD3</accession>
<dbReference type="Gene3D" id="3.20.20.80">
    <property type="entry name" value="Glycosidases"/>
    <property type="match status" value="1"/>
</dbReference>
<dbReference type="GO" id="GO:0005975">
    <property type="term" value="P:carbohydrate metabolic process"/>
    <property type="evidence" value="ECO:0007669"/>
    <property type="project" value="InterPro"/>
</dbReference>
<sequence>MMSQMMYASDGSGTKDYLAAHNMLLAHAETYRMYEKEFKLTQNGKVSIVLYSEWMEPKQAGSPSDISASERAMEFRLGWFAEPIFGSGDYPNVMKTRVAEASRAQNLSRSRLPEFTAGQRSMVKGT</sequence>
<organism evidence="6 7">
    <name type="scientific">Mizuhopecten yessoensis</name>
    <name type="common">Japanese scallop</name>
    <name type="synonym">Patinopecten yessoensis</name>
    <dbReference type="NCBI Taxonomy" id="6573"/>
    <lineage>
        <taxon>Eukaryota</taxon>
        <taxon>Metazoa</taxon>
        <taxon>Spiralia</taxon>
        <taxon>Lophotrochozoa</taxon>
        <taxon>Mollusca</taxon>
        <taxon>Bivalvia</taxon>
        <taxon>Autobranchia</taxon>
        <taxon>Pteriomorphia</taxon>
        <taxon>Pectinida</taxon>
        <taxon>Pectinoidea</taxon>
        <taxon>Pectinidae</taxon>
        <taxon>Mizuhopecten</taxon>
    </lineage>
</organism>
<dbReference type="InterPro" id="IPR017853">
    <property type="entry name" value="GH"/>
</dbReference>
<keyword evidence="7" id="KW-1185">Reference proteome</keyword>
<evidence type="ECO:0000313" key="6">
    <source>
        <dbReference type="EMBL" id="OWF36934.1"/>
    </source>
</evidence>
<dbReference type="AlphaFoldDB" id="A0A210PKD3"/>
<keyword evidence="3" id="KW-0326">Glycosidase</keyword>